<accession>A0ABY7YMS6</accession>
<dbReference type="RefSeq" id="WP_282219005.1">
    <property type="nucleotide sequence ID" value="NZ_CP118246.1"/>
</dbReference>
<dbReference type="InterPro" id="IPR036278">
    <property type="entry name" value="Sialidase_sf"/>
</dbReference>
<sequence>MKIIKDIIVYQNPQPLLVSRQAVFPGVAQLDNGDLIALFSIGQAFDSADQRAYCCHSVDNGRHWTAPVALHEHDYGAVQHSETLKPLVLDDGTLIATGYAFLRPDALTPIVDEQTFAVLPMHNKISFSTDGGQNWTVPSRIDIEGKPLEMSGPCIQLASGQNPGCGSTVSSRGERARRVDHLQRRWRQKLVEAVGIFCRAWRHDRRVGMSIVRNSARASRGAVLGL</sequence>
<evidence type="ECO:0000313" key="2">
    <source>
        <dbReference type="Proteomes" id="UP001220530"/>
    </source>
</evidence>
<dbReference type="Proteomes" id="UP001220530">
    <property type="component" value="Chromosome"/>
</dbReference>
<reference evidence="1 2" key="1">
    <citation type="submission" date="2023-02" db="EMBL/GenBank/DDBJ databases">
        <title>Devosia algicola sp. nov., isolated from the phycosphere of marine algae.</title>
        <authorList>
            <person name="Kim J.M."/>
            <person name="Lee J.K."/>
            <person name="Choi B.J."/>
            <person name="Bayburt H."/>
            <person name="Jeon C.O."/>
        </authorList>
    </citation>
    <scope>NUCLEOTIDE SEQUENCE [LARGE SCALE GENOMIC DNA]</scope>
    <source>
        <strain evidence="1 2">G20-9</strain>
    </source>
</reference>
<dbReference type="SUPFAM" id="SSF50939">
    <property type="entry name" value="Sialidases"/>
    <property type="match status" value="1"/>
</dbReference>
<name>A0ABY7YMS6_9HYPH</name>
<organism evidence="1 2">
    <name type="scientific">Devosia algicola</name>
    <dbReference type="NCBI Taxonomy" id="3026418"/>
    <lineage>
        <taxon>Bacteria</taxon>
        <taxon>Pseudomonadati</taxon>
        <taxon>Pseudomonadota</taxon>
        <taxon>Alphaproteobacteria</taxon>
        <taxon>Hyphomicrobiales</taxon>
        <taxon>Devosiaceae</taxon>
        <taxon>Devosia</taxon>
    </lineage>
</organism>
<keyword evidence="2" id="KW-1185">Reference proteome</keyword>
<evidence type="ECO:0000313" key="1">
    <source>
        <dbReference type="EMBL" id="WDR02603.1"/>
    </source>
</evidence>
<protein>
    <submittedName>
        <fullName evidence="1">Sialidase family protein</fullName>
    </submittedName>
</protein>
<gene>
    <name evidence="1" type="ORF">PSQ19_18815</name>
</gene>
<dbReference type="Gene3D" id="2.120.10.10">
    <property type="match status" value="1"/>
</dbReference>
<dbReference type="CDD" id="cd15482">
    <property type="entry name" value="Sialidase_non-viral"/>
    <property type="match status" value="1"/>
</dbReference>
<dbReference type="EMBL" id="CP118246">
    <property type="protein sequence ID" value="WDR02603.1"/>
    <property type="molecule type" value="Genomic_DNA"/>
</dbReference>
<proteinExistence type="predicted"/>